<dbReference type="EMBL" id="BDGG01000001">
    <property type="protein sequence ID" value="GAU88606.1"/>
    <property type="molecule type" value="Genomic_DNA"/>
</dbReference>
<accession>A0A1D1UG36</accession>
<organism evidence="1 2">
    <name type="scientific">Ramazzottius varieornatus</name>
    <name type="common">Water bear</name>
    <name type="synonym">Tardigrade</name>
    <dbReference type="NCBI Taxonomy" id="947166"/>
    <lineage>
        <taxon>Eukaryota</taxon>
        <taxon>Metazoa</taxon>
        <taxon>Ecdysozoa</taxon>
        <taxon>Tardigrada</taxon>
        <taxon>Eutardigrada</taxon>
        <taxon>Parachela</taxon>
        <taxon>Hypsibioidea</taxon>
        <taxon>Ramazzottiidae</taxon>
        <taxon>Ramazzottius</taxon>
    </lineage>
</organism>
<sequence>MFVIQEGAKKSAGVDETEGFAGAKLSDTGIAKVNTLPARTLKLPEKLPRQPYGNWTCMAEIGLTERRMCSDGQIMSAIHTSYFTLICLLNQLKNNNPRSPFYRFRGLMGVNVFLAGRKKPFVVERNVCKLENCCRVLPNI</sequence>
<proteinExistence type="predicted"/>
<keyword evidence="2" id="KW-1185">Reference proteome</keyword>
<gene>
    <name evidence="1" type="primary">RvY_01276-1</name>
    <name evidence="1" type="synonym">RvY_01276.1</name>
    <name evidence="1" type="ORF">RvY_01276</name>
</gene>
<dbReference type="Proteomes" id="UP000186922">
    <property type="component" value="Unassembled WGS sequence"/>
</dbReference>
<protein>
    <submittedName>
        <fullName evidence="1">Uncharacterized protein</fullName>
    </submittedName>
</protein>
<name>A0A1D1UG36_RAMVA</name>
<dbReference type="AlphaFoldDB" id="A0A1D1UG36"/>
<reference evidence="1 2" key="1">
    <citation type="journal article" date="2016" name="Nat. Commun.">
        <title>Extremotolerant tardigrade genome and improved radiotolerance of human cultured cells by tardigrade-unique protein.</title>
        <authorList>
            <person name="Hashimoto T."/>
            <person name="Horikawa D.D."/>
            <person name="Saito Y."/>
            <person name="Kuwahara H."/>
            <person name="Kozuka-Hata H."/>
            <person name="Shin-I T."/>
            <person name="Minakuchi Y."/>
            <person name="Ohishi K."/>
            <person name="Motoyama A."/>
            <person name="Aizu T."/>
            <person name="Enomoto A."/>
            <person name="Kondo K."/>
            <person name="Tanaka S."/>
            <person name="Hara Y."/>
            <person name="Koshikawa S."/>
            <person name="Sagara H."/>
            <person name="Miura T."/>
            <person name="Yokobori S."/>
            <person name="Miyagawa K."/>
            <person name="Suzuki Y."/>
            <person name="Kubo T."/>
            <person name="Oyama M."/>
            <person name="Kohara Y."/>
            <person name="Fujiyama A."/>
            <person name="Arakawa K."/>
            <person name="Katayama T."/>
            <person name="Toyoda A."/>
            <person name="Kunieda T."/>
        </authorList>
    </citation>
    <scope>NUCLEOTIDE SEQUENCE [LARGE SCALE GENOMIC DNA]</scope>
    <source>
        <strain evidence="1 2">YOKOZUNA-1</strain>
    </source>
</reference>
<evidence type="ECO:0000313" key="1">
    <source>
        <dbReference type="EMBL" id="GAU88606.1"/>
    </source>
</evidence>
<evidence type="ECO:0000313" key="2">
    <source>
        <dbReference type="Proteomes" id="UP000186922"/>
    </source>
</evidence>
<comment type="caution">
    <text evidence="1">The sequence shown here is derived from an EMBL/GenBank/DDBJ whole genome shotgun (WGS) entry which is preliminary data.</text>
</comment>